<comment type="caution">
    <text evidence="2">The sequence shown here is derived from an EMBL/GenBank/DDBJ whole genome shotgun (WGS) entry which is preliminary data.</text>
</comment>
<evidence type="ECO:0000313" key="5">
    <source>
        <dbReference type="Proteomes" id="UP001156856"/>
    </source>
</evidence>
<evidence type="ECO:0000313" key="4">
    <source>
        <dbReference type="Proteomes" id="UP000321960"/>
    </source>
</evidence>
<reference evidence="3" key="4">
    <citation type="submission" date="2023-01" db="EMBL/GenBank/DDBJ databases">
        <title>Draft genome sequence of Methylobacterium oxalidis strain NBRC 107715.</title>
        <authorList>
            <person name="Sun Q."/>
            <person name="Mori K."/>
        </authorList>
    </citation>
    <scope>NUCLEOTIDE SEQUENCE</scope>
    <source>
        <strain evidence="3">NBRC 107715</strain>
    </source>
</reference>
<keyword evidence="1" id="KW-0812">Transmembrane</keyword>
<protein>
    <recommendedName>
        <fullName evidence="6">Molecular chaperone-like protein</fullName>
    </recommendedName>
</protein>
<sequence>MPRWLPLVTTALVAIVAVIGIGLWVSNARDQRRAENGGKPAIPACEPQNTVGKVILPDCPSPAFPTPRTP</sequence>
<evidence type="ECO:0008006" key="6">
    <source>
        <dbReference type="Google" id="ProtNLM"/>
    </source>
</evidence>
<evidence type="ECO:0000256" key="1">
    <source>
        <dbReference type="SAM" id="Phobius"/>
    </source>
</evidence>
<dbReference type="Proteomes" id="UP000321960">
    <property type="component" value="Unassembled WGS sequence"/>
</dbReference>
<proteinExistence type="predicted"/>
<dbReference type="EMBL" id="BSPK01000058">
    <property type="protein sequence ID" value="GLS64928.1"/>
    <property type="molecule type" value="Genomic_DNA"/>
</dbReference>
<reference evidence="3" key="1">
    <citation type="journal article" date="2014" name="Int. J. Syst. Evol. Microbiol.">
        <title>Complete genome of a new Firmicutes species belonging to the dominant human colonic microbiota ('Ruminococcus bicirculans') reveals two chromosomes and a selective capacity to utilize plant glucans.</title>
        <authorList>
            <consortium name="NISC Comparative Sequencing Program"/>
            <person name="Wegmann U."/>
            <person name="Louis P."/>
            <person name="Goesmann A."/>
            <person name="Henrissat B."/>
            <person name="Duncan S.H."/>
            <person name="Flint H.J."/>
        </authorList>
    </citation>
    <scope>NUCLEOTIDE SEQUENCE</scope>
    <source>
        <strain evidence="3">NBRC 107715</strain>
    </source>
</reference>
<dbReference type="OrthoDB" id="8004051at2"/>
<reference evidence="5" key="2">
    <citation type="journal article" date="2019" name="Int. J. Syst. Evol. Microbiol.">
        <title>The Global Catalogue of Microorganisms (GCM) 10K type strain sequencing project: providing services to taxonomists for standard genome sequencing and annotation.</title>
        <authorList>
            <consortium name="The Broad Institute Genomics Platform"/>
            <consortium name="The Broad Institute Genome Sequencing Center for Infectious Disease"/>
            <person name="Wu L."/>
            <person name="Ma J."/>
        </authorList>
    </citation>
    <scope>NUCLEOTIDE SEQUENCE [LARGE SCALE GENOMIC DNA]</scope>
    <source>
        <strain evidence="5">NBRC 107715</strain>
    </source>
</reference>
<evidence type="ECO:0000313" key="3">
    <source>
        <dbReference type="EMBL" id="GLS64928.1"/>
    </source>
</evidence>
<keyword evidence="1" id="KW-0472">Membrane</keyword>
<dbReference type="EMBL" id="BJZU01000027">
    <property type="protein sequence ID" value="GEP03601.1"/>
    <property type="molecule type" value="Genomic_DNA"/>
</dbReference>
<dbReference type="Proteomes" id="UP001156856">
    <property type="component" value="Unassembled WGS sequence"/>
</dbReference>
<dbReference type="RefSeq" id="WP_147025301.1">
    <property type="nucleotide sequence ID" value="NZ_BJZU01000027.1"/>
</dbReference>
<keyword evidence="1" id="KW-1133">Transmembrane helix</keyword>
<organism evidence="2 4">
    <name type="scientific">Methylobacterium oxalidis</name>
    <dbReference type="NCBI Taxonomy" id="944322"/>
    <lineage>
        <taxon>Bacteria</taxon>
        <taxon>Pseudomonadati</taxon>
        <taxon>Pseudomonadota</taxon>
        <taxon>Alphaproteobacteria</taxon>
        <taxon>Hyphomicrobiales</taxon>
        <taxon>Methylobacteriaceae</taxon>
        <taxon>Methylobacterium</taxon>
    </lineage>
</organism>
<reference evidence="2 4" key="3">
    <citation type="submission" date="2019-07" db="EMBL/GenBank/DDBJ databases">
        <title>Whole genome shotgun sequence of Methylobacterium oxalidis NBRC 107715.</title>
        <authorList>
            <person name="Hosoyama A."/>
            <person name="Uohara A."/>
            <person name="Ohji S."/>
            <person name="Ichikawa N."/>
        </authorList>
    </citation>
    <scope>NUCLEOTIDE SEQUENCE [LARGE SCALE GENOMIC DNA]</scope>
    <source>
        <strain evidence="2 4">NBRC 107715</strain>
    </source>
</reference>
<dbReference type="AlphaFoldDB" id="A0A512J0U8"/>
<name>A0A512J0U8_9HYPH</name>
<evidence type="ECO:0000313" key="2">
    <source>
        <dbReference type="EMBL" id="GEP03601.1"/>
    </source>
</evidence>
<gene>
    <name evidence="3" type="ORF">GCM10007888_33090</name>
    <name evidence="2" type="ORF">MOX02_16390</name>
</gene>
<accession>A0A512J0U8</accession>
<feature type="transmembrane region" description="Helical" evidence="1">
    <location>
        <begin position="6"/>
        <end position="25"/>
    </location>
</feature>
<keyword evidence="5" id="KW-1185">Reference proteome</keyword>